<keyword evidence="3" id="KW-0949">S-adenosyl-L-methionine</keyword>
<evidence type="ECO:0000313" key="8">
    <source>
        <dbReference type="Proteomes" id="UP000197666"/>
    </source>
</evidence>
<dbReference type="InterPro" id="IPR001077">
    <property type="entry name" value="COMT_C"/>
</dbReference>
<evidence type="ECO:0000256" key="1">
    <source>
        <dbReference type="ARBA" id="ARBA00022603"/>
    </source>
</evidence>
<dbReference type="GO" id="GO:0044550">
    <property type="term" value="P:secondary metabolite biosynthetic process"/>
    <property type="evidence" value="ECO:0007669"/>
    <property type="project" value="UniProtKB-ARBA"/>
</dbReference>
<dbReference type="InterPro" id="IPR016461">
    <property type="entry name" value="COMT-like"/>
</dbReference>
<dbReference type="GO" id="GO:0032259">
    <property type="term" value="P:methylation"/>
    <property type="evidence" value="ECO:0007669"/>
    <property type="project" value="UniProtKB-KW"/>
</dbReference>
<dbReference type="Proteomes" id="UP000197666">
    <property type="component" value="Unassembled WGS sequence"/>
</dbReference>
<evidence type="ECO:0000259" key="5">
    <source>
        <dbReference type="Pfam" id="PF00891"/>
    </source>
</evidence>
<dbReference type="SUPFAM" id="SSF53335">
    <property type="entry name" value="S-adenosyl-L-methionine-dependent methyltransferases"/>
    <property type="match status" value="1"/>
</dbReference>
<gene>
    <name evidence="7" type="ORF">CAN33_0037180</name>
</gene>
<dbReference type="VEuPathDB" id="FungiDB:M747DRAFT_232590"/>
<proteinExistence type="predicted"/>
<name>A0A505HR18_ASPNG</name>
<keyword evidence="1" id="KW-0489">Methyltransferase</keyword>
<dbReference type="VEuPathDB" id="FungiDB:ASPNIDRAFT2_1093440"/>
<evidence type="ECO:0000259" key="6">
    <source>
        <dbReference type="Pfam" id="PF08100"/>
    </source>
</evidence>
<sequence>MTFAAETSSNGNSRCQSSGGKADHLQQAFVDDNVAISPNAPEEVPTLLKRIAMHGEAYLAESDENERTRILDAARSLVYALETPREAIIRHCWSQSTIYAAVETGVDLGIFTVLSQDDKPKTAGYLAAATGADPTVIARILKHLAAMGVITETGPDEYRRTGFSIAMMSNRYSDSYPCMTGCITDGVLALPAQLKKTDYRNPSDGKNCAFQRGFRTPLHFFDFLEKNPIHAIQFNNHMSAYHQGRPSWMDVGFYPVLSLVAEANISDQDVLLVDIGGSLGHDLSEFRRKWPQVPGRLILQDLPKVVEQARSMDLDPAIELMTHDFFTEQPIKGARAYYMHSVLHDWTDDDCRRILANIIPAMKRGHSKLLLNENVIPSTNAYWETTSLDIIMMADFASTERTEKQWRALDIPKAYASVVIQMRTQRIGLAHFLYKIKACGEGSQTPKHVLLACSRFTGLRNQMLDKIAARGSTPRDKITDYDSIISDPQAIRYVAEFLLQTGLLGQFSQVELDPEEPDPGQEHVGLRAMGIGAEDAG</sequence>
<dbReference type="GO" id="GO:0008171">
    <property type="term" value="F:O-methyltransferase activity"/>
    <property type="evidence" value="ECO:0007669"/>
    <property type="project" value="InterPro"/>
</dbReference>
<dbReference type="SUPFAM" id="SSF46785">
    <property type="entry name" value="Winged helix' DNA-binding domain"/>
    <property type="match status" value="1"/>
</dbReference>
<evidence type="ECO:0000256" key="3">
    <source>
        <dbReference type="ARBA" id="ARBA00022691"/>
    </source>
</evidence>
<dbReference type="Gene3D" id="3.40.50.150">
    <property type="entry name" value="Vaccinia Virus protein VP39"/>
    <property type="match status" value="1"/>
</dbReference>
<dbReference type="AlphaFoldDB" id="A0A505HR18"/>
<evidence type="ECO:0000313" key="7">
    <source>
        <dbReference type="EMBL" id="TPR01014.1"/>
    </source>
</evidence>
<reference evidence="8" key="1">
    <citation type="submission" date="2018-10" db="EMBL/GenBank/DDBJ databases">
        <title>FDA dAtabase for Regulatory Grade micrObial Sequences (FDA-ARGOS): Supporting development and validation of Infectious Disease Dx tests.</title>
        <authorList>
            <person name="Kerrigan L."/>
            <person name="Tallon L."/>
            <person name="Sadzewicz L."/>
            <person name="Sengamalay N."/>
            <person name="Ott S."/>
            <person name="Godinez A."/>
            <person name="Nagaraj S."/>
            <person name="Vavikolanu K."/>
            <person name="Nadendla S."/>
            <person name="George J."/>
            <person name="Sichtig H."/>
        </authorList>
    </citation>
    <scope>NUCLEOTIDE SEQUENCE [LARGE SCALE GENOMIC DNA]</scope>
    <source>
        <strain evidence="8">FDAARGOS_311</strain>
    </source>
</reference>
<dbReference type="EMBL" id="NKJJ02000013">
    <property type="protein sequence ID" value="TPR01014.1"/>
    <property type="molecule type" value="Genomic_DNA"/>
</dbReference>
<dbReference type="InterPro" id="IPR036390">
    <property type="entry name" value="WH_DNA-bd_sf"/>
</dbReference>
<dbReference type="PANTHER" id="PTHR43712">
    <property type="entry name" value="PUTATIVE (AFU_ORTHOLOGUE AFUA_4G14580)-RELATED"/>
    <property type="match status" value="1"/>
</dbReference>
<keyword evidence="7" id="KW-0472">Membrane</keyword>
<dbReference type="InterPro" id="IPR012967">
    <property type="entry name" value="COMT_dimerisation"/>
</dbReference>
<protein>
    <submittedName>
        <fullName evidence="7">Transmembrane amino acid transporter family protein</fullName>
    </submittedName>
</protein>
<accession>A0A505HR18</accession>
<dbReference type="Pfam" id="PF08100">
    <property type="entry name" value="Dimerisation"/>
    <property type="match status" value="1"/>
</dbReference>
<dbReference type="Pfam" id="PF00891">
    <property type="entry name" value="Methyltransf_2"/>
    <property type="match status" value="1"/>
</dbReference>
<dbReference type="GO" id="GO:0046983">
    <property type="term" value="F:protein dimerization activity"/>
    <property type="evidence" value="ECO:0007669"/>
    <property type="project" value="InterPro"/>
</dbReference>
<feature type="compositionally biased region" description="Polar residues" evidence="4">
    <location>
        <begin position="1"/>
        <end position="19"/>
    </location>
</feature>
<keyword evidence="7" id="KW-0812">Transmembrane</keyword>
<dbReference type="PANTHER" id="PTHR43712:SF1">
    <property type="entry name" value="HYPOTHETICAL O-METHYLTRANSFERASE (EUROFUNG)-RELATED"/>
    <property type="match status" value="1"/>
</dbReference>
<evidence type="ECO:0000256" key="4">
    <source>
        <dbReference type="SAM" id="MobiDB-lite"/>
    </source>
</evidence>
<feature type="region of interest" description="Disordered" evidence="4">
    <location>
        <begin position="1"/>
        <end position="22"/>
    </location>
</feature>
<dbReference type="InterPro" id="IPR036388">
    <property type="entry name" value="WH-like_DNA-bd_sf"/>
</dbReference>
<dbReference type="PROSITE" id="PS51683">
    <property type="entry name" value="SAM_OMT_II"/>
    <property type="match status" value="1"/>
</dbReference>
<organism evidence="7 8">
    <name type="scientific">Aspergillus niger</name>
    <dbReference type="NCBI Taxonomy" id="5061"/>
    <lineage>
        <taxon>Eukaryota</taxon>
        <taxon>Fungi</taxon>
        <taxon>Dikarya</taxon>
        <taxon>Ascomycota</taxon>
        <taxon>Pezizomycotina</taxon>
        <taxon>Eurotiomycetes</taxon>
        <taxon>Eurotiomycetidae</taxon>
        <taxon>Eurotiales</taxon>
        <taxon>Aspergillaceae</taxon>
        <taxon>Aspergillus</taxon>
        <taxon>Aspergillus subgen. Circumdati</taxon>
    </lineage>
</organism>
<dbReference type="InterPro" id="IPR029063">
    <property type="entry name" value="SAM-dependent_MTases_sf"/>
</dbReference>
<comment type="caution">
    <text evidence="7">The sequence shown here is derived from an EMBL/GenBank/DDBJ whole genome shotgun (WGS) entry which is preliminary data.</text>
</comment>
<dbReference type="Gene3D" id="1.10.10.10">
    <property type="entry name" value="Winged helix-like DNA-binding domain superfamily/Winged helix DNA-binding domain"/>
    <property type="match status" value="1"/>
</dbReference>
<keyword evidence="2" id="KW-0808">Transferase</keyword>
<feature type="domain" description="O-methyltransferase C-terminal" evidence="5">
    <location>
        <begin position="271"/>
        <end position="409"/>
    </location>
</feature>
<evidence type="ECO:0000256" key="2">
    <source>
        <dbReference type="ARBA" id="ARBA00022679"/>
    </source>
</evidence>
<dbReference type="VEuPathDB" id="FungiDB:An03g05790"/>
<feature type="domain" description="O-methyltransferase dimerisation" evidence="6">
    <location>
        <begin position="100"/>
        <end position="165"/>
    </location>
</feature>
<dbReference type="VEuPathDB" id="FungiDB:ATCC64974_75370"/>